<keyword evidence="2" id="KW-1185">Reference proteome</keyword>
<reference evidence="1 2" key="1">
    <citation type="submission" date="2014-04" db="EMBL/GenBank/DDBJ databases">
        <authorList>
            <consortium name="DOE Joint Genome Institute"/>
            <person name="Kuo A."/>
            <person name="Kohler A."/>
            <person name="Nagy L.G."/>
            <person name="Floudas D."/>
            <person name="Copeland A."/>
            <person name="Barry K.W."/>
            <person name="Cichocki N."/>
            <person name="Veneault-Fourrey C."/>
            <person name="LaButti K."/>
            <person name="Lindquist E.A."/>
            <person name="Lipzen A."/>
            <person name="Lundell T."/>
            <person name="Morin E."/>
            <person name="Murat C."/>
            <person name="Sun H."/>
            <person name="Tunlid A."/>
            <person name="Henrissat B."/>
            <person name="Grigoriev I.V."/>
            <person name="Hibbett D.S."/>
            <person name="Martin F."/>
            <person name="Nordberg H.P."/>
            <person name="Cantor M.N."/>
            <person name="Hua S.X."/>
        </authorList>
    </citation>
    <scope>NUCLEOTIDE SEQUENCE [LARGE SCALE GENOMIC DNA]</scope>
    <source>
        <strain evidence="1 2">Foug A</strain>
    </source>
</reference>
<protein>
    <submittedName>
        <fullName evidence="1">Uncharacterized protein</fullName>
    </submittedName>
</protein>
<proteinExistence type="predicted"/>
<evidence type="ECO:0000313" key="2">
    <source>
        <dbReference type="Proteomes" id="UP000053989"/>
    </source>
</evidence>
<name>A0A0C3DKE5_9AGAM</name>
<organism evidence="1 2">
    <name type="scientific">Scleroderma citrinum Foug A</name>
    <dbReference type="NCBI Taxonomy" id="1036808"/>
    <lineage>
        <taxon>Eukaryota</taxon>
        <taxon>Fungi</taxon>
        <taxon>Dikarya</taxon>
        <taxon>Basidiomycota</taxon>
        <taxon>Agaricomycotina</taxon>
        <taxon>Agaricomycetes</taxon>
        <taxon>Agaricomycetidae</taxon>
        <taxon>Boletales</taxon>
        <taxon>Sclerodermatineae</taxon>
        <taxon>Sclerodermataceae</taxon>
        <taxon>Scleroderma</taxon>
    </lineage>
</organism>
<dbReference type="EMBL" id="KN822055">
    <property type="protein sequence ID" value="KIM61135.1"/>
    <property type="molecule type" value="Genomic_DNA"/>
</dbReference>
<dbReference type="HOGENOM" id="CLU_746311_0_0_1"/>
<dbReference type="Proteomes" id="UP000053989">
    <property type="component" value="Unassembled WGS sequence"/>
</dbReference>
<gene>
    <name evidence="1" type="ORF">SCLCIDRAFT_122904</name>
</gene>
<dbReference type="STRING" id="1036808.A0A0C3DKE5"/>
<accession>A0A0C3DKE5</accession>
<dbReference type="Gene3D" id="3.60.130.30">
    <property type="match status" value="1"/>
</dbReference>
<reference evidence="2" key="2">
    <citation type="submission" date="2015-01" db="EMBL/GenBank/DDBJ databases">
        <title>Evolutionary Origins and Diversification of the Mycorrhizal Mutualists.</title>
        <authorList>
            <consortium name="DOE Joint Genome Institute"/>
            <consortium name="Mycorrhizal Genomics Consortium"/>
            <person name="Kohler A."/>
            <person name="Kuo A."/>
            <person name="Nagy L.G."/>
            <person name="Floudas D."/>
            <person name="Copeland A."/>
            <person name="Barry K.W."/>
            <person name="Cichocki N."/>
            <person name="Veneault-Fourrey C."/>
            <person name="LaButti K."/>
            <person name="Lindquist E.A."/>
            <person name="Lipzen A."/>
            <person name="Lundell T."/>
            <person name="Morin E."/>
            <person name="Murat C."/>
            <person name="Riley R."/>
            <person name="Ohm R."/>
            <person name="Sun H."/>
            <person name="Tunlid A."/>
            <person name="Henrissat B."/>
            <person name="Grigoriev I.V."/>
            <person name="Hibbett D.S."/>
            <person name="Martin F."/>
        </authorList>
    </citation>
    <scope>NUCLEOTIDE SEQUENCE [LARGE SCALE GENOMIC DNA]</scope>
    <source>
        <strain evidence="2">Foug A</strain>
    </source>
</reference>
<dbReference type="OrthoDB" id="3017944at2759"/>
<sequence>MSCHVPIFFNEDDNAPVPTGPYSYSVSIGTTCGPELFNVDIIPTSFDCHGSSNTTFPAEHDHMLNRSWTNGQCLLASVADTVTDIGGLRTVLSGFYPQGSKVPNRYVHIPPDTINQALKRQNSDSSLMAFICMAMPEEMRKLLFPELIASLGGSEDITDLNESSTGEELFWCVHFSWYNRYTIQANDAPEDTHPHMLQRLDSSRINVTQMVPYQCRDMETFGQLYDNIIIGFKDVFTWICEMFETHLPCEYQMLINAIDTLPGASPSPFSPMASLVLNINVRTKAHRDGFDKELCLVMPVGKFSGGELVLVEQGLVFLLRNRDVAVFCSAESTHFNMSYTGRHCSFVMQTDREFKKWTNGYNRWLGSKYFK</sequence>
<dbReference type="InParanoid" id="A0A0C3DKE5"/>
<evidence type="ECO:0000313" key="1">
    <source>
        <dbReference type="EMBL" id="KIM61135.1"/>
    </source>
</evidence>
<dbReference type="AlphaFoldDB" id="A0A0C3DKE5"/>